<proteinExistence type="predicted"/>
<dbReference type="Proteomes" id="UP000295375">
    <property type="component" value="Unassembled WGS sequence"/>
</dbReference>
<dbReference type="AlphaFoldDB" id="A0A4R6US95"/>
<dbReference type="RefSeq" id="WP_133588697.1">
    <property type="nucleotide sequence ID" value="NZ_CP037953.1"/>
</dbReference>
<organism evidence="2 3">
    <name type="scientific">Permianibacter aggregans</name>
    <dbReference type="NCBI Taxonomy" id="1510150"/>
    <lineage>
        <taxon>Bacteria</taxon>
        <taxon>Pseudomonadati</taxon>
        <taxon>Pseudomonadota</taxon>
        <taxon>Gammaproteobacteria</taxon>
        <taxon>Pseudomonadales</taxon>
        <taxon>Pseudomonadaceae</taxon>
        <taxon>Permianibacter</taxon>
    </lineage>
</organism>
<dbReference type="OrthoDB" id="9991403at2"/>
<evidence type="ECO:0008006" key="4">
    <source>
        <dbReference type="Google" id="ProtNLM"/>
    </source>
</evidence>
<comment type="caution">
    <text evidence="2">The sequence shown here is derived from an EMBL/GenBank/DDBJ whole genome shotgun (WGS) entry which is preliminary data.</text>
</comment>
<dbReference type="EMBL" id="SNYM01000003">
    <property type="protein sequence ID" value="TDQ49942.1"/>
    <property type="molecule type" value="Genomic_DNA"/>
</dbReference>
<evidence type="ECO:0000313" key="3">
    <source>
        <dbReference type="Proteomes" id="UP000295375"/>
    </source>
</evidence>
<reference evidence="2 3" key="1">
    <citation type="submission" date="2019-03" db="EMBL/GenBank/DDBJ databases">
        <title>Genomic Encyclopedia of Type Strains, Phase IV (KMG-IV): sequencing the most valuable type-strain genomes for metagenomic binning, comparative biology and taxonomic classification.</title>
        <authorList>
            <person name="Goeker M."/>
        </authorList>
    </citation>
    <scope>NUCLEOTIDE SEQUENCE [LARGE SCALE GENOMIC DNA]</scope>
    <source>
        <strain evidence="2 3">DSM 103792</strain>
    </source>
</reference>
<gene>
    <name evidence="2" type="ORF">EV696_103317</name>
</gene>
<feature type="transmembrane region" description="Helical" evidence="1">
    <location>
        <begin position="20"/>
        <end position="41"/>
    </location>
</feature>
<accession>A0A4R6US95</accession>
<protein>
    <recommendedName>
        <fullName evidence="4">VanZ like protein</fullName>
    </recommendedName>
</protein>
<evidence type="ECO:0000313" key="2">
    <source>
        <dbReference type="EMBL" id="TDQ49942.1"/>
    </source>
</evidence>
<keyword evidence="1" id="KW-0812">Transmembrane</keyword>
<sequence>MPRTFTELSRLLFLPPRAAISAGSWLLVLSAIMVATALYWLSPGQEWFERWFSLPPAPVIAEEWRPWIKMLRNTYPDFAWALLIGCAARDLIWALRWRLPSLLVLCAATGWELGQWLYFLPGHFDLVDLALSAAAGGIALVVPCQGDVP</sequence>
<keyword evidence="1" id="KW-1133">Transmembrane helix</keyword>
<name>A0A4R6US95_9GAMM</name>
<keyword evidence="3" id="KW-1185">Reference proteome</keyword>
<keyword evidence="1" id="KW-0472">Membrane</keyword>
<evidence type="ECO:0000256" key="1">
    <source>
        <dbReference type="SAM" id="Phobius"/>
    </source>
</evidence>